<dbReference type="RefSeq" id="XP_070896095.1">
    <property type="nucleotide sequence ID" value="XM_071046400.1"/>
</dbReference>
<feature type="repeat" description="ANK" evidence="3">
    <location>
        <begin position="401"/>
        <end position="433"/>
    </location>
</feature>
<gene>
    <name evidence="5" type="ORF">BJX68DRAFT_269633</name>
</gene>
<evidence type="ECO:0000256" key="3">
    <source>
        <dbReference type="PROSITE-ProRule" id="PRU00023"/>
    </source>
</evidence>
<feature type="repeat" description="ANK" evidence="3">
    <location>
        <begin position="91"/>
        <end position="123"/>
    </location>
</feature>
<keyword evidence="6" id="KW-1185">Reference proteome</keyword>
<comment type="caution">
    <text evidence="5">The sequence shown here is derived from an EMBL/GenBank/DDBJ whole genome shotgun (WGS) entry which is preliminary data.</text>
</comment>
<sequence length="477" mass="51668">MSRMTTPTLARFPSEILLLIASYLDAPALNALLQTCQRFQWLFDALLYQVGRKYINVPGAGTPLIWAVQNKRTGVLKRLLKGDDWPSDKCHGTTALHEAVLCDNLEALRILLDAGADPRVKDTGKESALAEAAGNNKEDAVRLLLNRHMDLQPWTEFESWWERALTRAVVDSNESICRLLLELTESAHTSTNDSNRAEIVNGILHFVAGWYGSCAIIRLLVSHGADPSRSSAGRRTLLHPTAHNGHVAAVKLALQEYAVDPTVLNNDGLTALHLAAGDGHVGVIGALLDAGVPVDIPGERGLTPLLFAALGRQDSAARKLIEAGADAHARNESGFNALDLTIPMCPPPALIELLLEAGTDASPPVEEIRMTPLHWAARTGQSEVIRLLCGAGVAVDRVDQRGRTALHLAVREGHVASVEVLLRAGADAFALDERRRTPLVFATRRGDQGIVELLLRPPWEHKAGDAKEVEVDASNKE</sequence>
<dbReference type="InterPro" id="IPR036770">
    <property type="entry name" value="Ankyrin_rpt-contain_sf"/>
</dbReference>
<dbReference type="PROSITE" id="PS50088">
    <property type="entry name" value="ANK_REPEAT"/>
    <property type="match status" value="5"/>
</dbReference>
<dbReference type="Proteomes" id="UP001610444">
    <property type="component" value="Unassembled WGS sequence"/>
</dbReference>
<dbReference type="SUPFAM" id="SSF48403">
    <property type="entry name" value="Ankyrin repeat"/>
    <property type="match status" value="1"/>
</dbReference>
<dbReference type="Pfam" id="PF12796">
    <property type="entry name" value="Ank_2"/>
    <property type="match status" value="3"/>
</dbReference>
<dbReference type="CDD" id="cd09917">
    <property type="entry name" value="F-box_SF"/>
    <property type="match status" value="1"/>
</dbReference>
<organism evidence="5 6">
    <name type="scientific">Aspergillus pseudodeflectus</name>
    <dbReference type="NCBI Taxonomy" id="176178"/>
    <lineage>
        <taxon>Eukaryota</taxon>
        <taxon>Fungi</taxon>
        <taxon>Dikarya</taxon>
        <taxon>Ascomycota</taxon>
        <taxon>Pezizomycotina</taxon>
        <taxon>Eurotiomycetes</taxon>
        <taxon>Eurotiomycetidae</taxon>
        <taxon>Eurotiales</taxon>
        <taxon>Aspergillaceae</taxon>
        <taxon>Aspergillus</taxon>
        <taxon>Aspergillus subgen. Nidulantes</taxon>
    </lineage>
</organism>
<dbReference type="InterPro" id="IPR036047">
    <property type="entry name" value="F-box-like_dom_sf"/>
</dbReference>
<dbReference type="PROSITE" id="PS50297">
    <property type="entry name" value="ANK_REP_REGION"/>
    <property type="match status" value="5"/>
</dbReference>
<keyword evidence="1" id="KW-0677">Repeat</keyword>
<dbReference type="Pfam" id="PF12937">
    <property type="entry name" value="F-box-like"/>
    <property type="match status" value="1"/>
</dbReference>
<feature type="domain" description="F-box" evidence="4">
    <location>
        <begin position="6"/>
        <end position="57"/>
    </location>
</feature>
<feature type="repeat" description="ANK" evidence="3">
    <location>
        <begin position="267"/>
        <end position="299"/>
    </location>
</feature>
<evidence type="ECO:0000256" key="1">
    <source>
        <dbReference type="ARBA" id="ARBA00022737"/>
    </source>
</evidence>
<evidence type="ECO:0000313" key="6">
    <source>
        <dbReference type="Proteomes" id="UP001610444"/>
    </source>
</evidence>
<dbReference type="PANTHER" id="PTHR24198">
    <property type="entry name" value="ANKYRIN REPEAT AND PROTEIN KINASE DOMAIN-CONTAINING PROTEIN"/>
    <property type="match status" value="1"/>
</dbReference>
<dbReference type="InterPro" id="IPR002110">
    <property type="entry name" value="Ankyrin_rpt"/>
</dbReference>
<evidence type="ECO:0000259" key="4">
    <source>
        <dbReference type="PROSITE" id="PS50181"/>
    </source>
</evidence>
<name>A0ABR4JWI2_9EURO</name>
<proteinExistence type="predicted"/>
<keyword evidence="2 3" id="KW-0040">ANK repeat</keyword>
<protein>
    <submittedName>
        <fullName evidence="5">Ankyrin repeat-containing domain protein</fullName>
    </submittedName>
</protein>
<dbReference type="PRINTS" id="PR01415">
    <property type="entry name" value="ANKYRIN"/>
</dbReference>
<reference evidence="5 6" key="1">
    <citation type="submission" date="2024-07" db="EMBL/GenBank/DDBJ databases">
        <title>Section-level genome sequencing and comparative genomics of Aspergillus sections Usti and Cavernicolus.</title>
        <authorList>
            <consortium name="Lawrence Berkeley National Laboratory"/>
            <person name="Nybo J.L."/>
            <person name="Vesth T.C."/>
            <person name="Theobald S."/>
            <person name="Frisvad J.C."/>
            <person name="Larsen T.O."/>
            <person name="Kjaerboelling I."/>
            <person name="Rothschild-Mancinelli K."/>
            <person name="Lyhne E.K."/>
            <person name="Kogle M.E."/>
            <person name="Barry K."/>
            <person name="Clum A."/>
            <person name="Na H."/>
            <person name="Ledsgaard L."/>
            <person name="Lin J."/>
            <person name="Lipzen A."/>
            <person name="Kuo A."/>
            <person name="Riley R."/>
            <person name="Mondo S."/>
            <person name="LaButti K."/>
            <person name="Haridas S."/>
            <person name="Pangalinan J."/>
            <person name="Salamov A.A."/>
            <person name="Simmons B.A."/>
            <person name="Magnuson J.K."/>
            <person name="Chen J."/>
            <person name="Drula E."/>
            <person name="Henrissat B."/>
            <person name="Wiebenga A."/>
            <person name="Lubbers R.J."/>
            <person name="Gomes A.C."/>
            <person name="Macurrencykelacurrency M.R."/>
            <person name="Stajich J."/>
            <person name="Grigoriev I.V."/>
            <person name="Mortensen U.H."/>
            <person name="De vries R.P."/>
            <person name="Baker S.E."/>
            <person name="Andersen M.R."/>
        </authorList>
    </citation>
    <scope>NUCLEOTIDE SEQUENCE [LARGE SCALE GENOMIC DNA]</scope>
    <source>
        <strain evidence="5 6">CBS 756.74</strain>
    </source>
</reference>
<dbReference type="PROSITE" id="PS50181">
    <property type="entry name" value="FBOX"/>
    <property type="match status" value="1"/>
</dbReference>
<dbReference type="SMART" id="SM00248">
    <property type="entry name" value="ANK"/>
    <property type="match status" value="10"/>
</dbReference>
<feature type="repeat" description="ANK" evidence="3">
    <location>
        <begin position="300"/>
        <end position="332"/>
    </location>
</feature>
<dbReference type="Gene3D" id="1.25.40.20">
    <property type="entry name" value="Ankyrin repeat-containing domain"/>
    <property type="match status" value="4"/>
</dbReference>
<dbReference type="GeneID" id="98161564"/>
<dbReference type="SUPFAM" id="SSF81383">
    <property type="entry name" value="F-box domain"/>
    <property type="match status" value="1"/>
</dbReference>
<evidence type="ECO:0000256" key="2">
    <source>
        <dbReference type="ARBA" id="ARBA00023043"/>
    </source>
</evidence>
<feature type="repeat" description="ANK" evidence="3">
    <location>
        <begin position="368"/>
        <end position="400"/>
    </location>
</feature>
<dbReference type="EMBL" id="JBFXLR010000041">
    <property type="protein sequence ID" value="KAL2844400.1"/>
    <property type="molecule type" value="Genomic_DNA"/>
</dbReference>
<dbReference type="InterPro" id="IPR001810">
    <property type="entry name" value="F-box_dom"/>
</dbReference>
<accession>A0ABR4JWI2</accession>
<evidence type="ECO:0000313" key="5">
    <source>
        <dbReference type="EMBL" id="KAL2844400.1"/>
    </source>
</evidence>
<dbReference type="PANTHER" id="PTHR24198:SF165">
    <property type="entry name" value="ANKYRIN REPEAT-CONTAINING PROTEIN-RELATED"/>
    <property type="match status" value="1"/>
</dbReference>